<name>H0EP20_GLAL7</name>
<dbReference type="HOGENOM" id="CLU_2960965_0_0_1"/>
<proteinExistence type="predicted"/>
<protein>
    <submittedName>
        <fullName evidence="1">Uncharacterized protein</fullName>
    </submittedName>
</protein>
<evidence type="ECO:0000313" key="2">
    <source>
        <dbReference type="Proteomes" id="UP000005446"/>
    </source>
</evidence>
<dbReference type="Proteomes" id="UP000005446">
    <property type="component" value="Unassembled WGS sequence"/>
</dbReference>
<dbReference type="EMBL" id="AGUE01000108">
    <property type="protein sequence ID" value="EHK99709.1"/>
    <property type="molecule type" value="Genomic_DNA"/>
</dbReference>
<keyword evidence="2" id="KW-1185">Reference proteome</keyword>
<dbReference type="InParanoid" id="H0EP20"/>
<organism evidence="1 2">
    <name type="scientific">Glarea lozoyensis (strain ATCC 74030 / MF5533)</name>
    <dbReference type="NCBI Taxonomy" id="1104152"/>
    <lineage>
        <taxon>Eukaryota</taxon>
        <taxon>Fungi</taxon>
        <taxon>Dikarya</taxon>
        <taxon>Ascomycota</taxon>
        <taxon>Pezizomycotina</taxon>
        <taxon>Leotiomycetes</taxon>
        <taxon>Helotiales</taxon>
        <taxon>Helotiaceae</taxon>
        <taxon>Glarea</taxon>
    </lineage>
</organism>
<evidence type="ECO:0000313" key="1">
    <source>
        <dbReference type="EMBL" id="EHK99709.1"/>
    </source>
</evidence>
<sequence length="59" mass="6472">MPEKPSAPHASPEIDLTIRSQNQGSMTDSIRVATAQTGSHSPWWYVAFARGGKDIYLGR</sequence>
<comment type="caution">
    <text evidence="1">The sequence shown here is derived from an EMBL/GenBank/DDBJ whole genome shotgun (WGS) entry which is preliminary data.</text>
</comment>
<reference evidence="1 2" key="1">
    <citation type="journal article" date="2012" name="Eukaryot. Cell">
        <title>Genome sequence of the fungus Glarea lozoyensis: the first genome sequence of a species from the Helotiaceae family.</title>
        <authorList>
            <person name="Youssar L."/>
            <person name="Gruening B.A."/>
            <person name="Erxleben A."/>
            <person name="Guenther S."/>
            <person name="Huettel W."/>
        </authorList>
    </citation>
    <scope>NUCLEOTIDE SEQUENCE [LARGE SCALE GENOMIC DNA]</scope>
    <source>
        <strain evidence="2">ATCC 74030 / MF5533</strain>
    </source>
</reference>
<accession>H0EP20</accession>
<gene>
    <name evidence="1" type="ORF">M7I_4387</name>
</gene>
<dbReference type="AlphaFoldDB" id="H0EP20"/>